<dbReference type="Gene3D" id="3.40.120.10">
    <property type="entry name" value="Alpha-D-Glucose-1,6-Bisphosphate, subunit A, domain 3"/>
    <property type="match status" value="3"/>
</dbReference>
<feature type="domain" description="Alpha-D-phosphohexomutase alpha/beta/alpha" evidence="9">
    <location>
        <begin position="16"/>
        <end position="143"/>
    </location>
</feature>
<dbReference type="RefSeq" id="WP_102774008.1">
    <property type="nucleotide sequence ID" value="NZ_POQS01000004.1"/>
</dbReference>
<sequence>MKGIAVGNNTQFPAAVFKAYDIRGTVPDLIDAGFARALGAALAARAREQGVQTLVVGRDGRLSSEMLSVALQEGMLEGGVDTLDIGMVPTPLVYFAANVMQTGSGVAITGSHNPPKYNGFKMMMGGRALYGEDVQALAASMNAGAAAPAARPGTRRQLDLVAAYVARVASGVKLARPMKIAIDCGNGVAGAVAPALFRALGCEVTELFCEVDGNFPNHHPDPAEPKNLQDLIKCVAETDCELGLAFDGDGDRLGVVTKSGQIVWPDRQLVLFARDVLERNPGATIIYDVKCSRHVGLSVEAAGGVPLMWKTGHSLVKAKLAETGAPLAGEMSGHIFFKERWYGFDDGLYTGARLLEIVSRAADPCAMLEALPQDVSTPELKLEMEEGQPFALVQALQDQGQFPGAKRVITIDGVRAEYPDGFGLARPSNTTPVVVLRFEAQTAEALQRIQADFRRELSKLAPQAHLPF</sequence>
<evidence type="ECO:0000256" key="4">
    <source>
        <dbReference type="ARBA" id="ARBA00022723"/>
    </source>
</evidence>
<comment type="caution">
    <text evidence="12">The sequence shown here is derived from an EMBL/GenBank/DDBJ whole genome shotgun (WGS) entry which is preliminary data.</text>
</comment>
<dbReference type="SUPFAM" id="SSF53738">
    <property type="entry name" value="Phosphoglucomutase, first 3 domains"/>
    <property type="match status" value="3"/>
</dbReference>
<evidence type="ECO:0000259" key="9">
    <source>
        <dbReference type="Pfam" id="PF02878"/>
    </source>
</evidence>
<dbReference type="Pfam" id="PF00408">
    <property type="entry name" value="PGM_PMM_IV"/>
    <property type="match status" value="1"/>
</dbReference>
<evidence type="ECO:0000256" key="2">
    <source>
        <dbReference type="ARBA" id="ARBA00010231"/>
    </source>
</evidence>
<dbReference type="GO" id="GO:0005975">
    <property type="term" value="P:carbohydrate metabolic process"/>
    <property type="evidence" value="ECO:0007669"/>
    <property type="project" value="InterPro"/>
</dbReference>
<evidence type="ECO:0000256" key="7">
    <source>
        <dbReference type="RuleBase" id="RU004326"/>
    </source>
</evidence>
<dbReference type="CDD" id="cd03089">
    <property type="entry name" value="PMM_PGM"/>
    <property type="match status" value="1"/>
</dbReference>
<dbReference type="InterPro" id="IPR016066">
    <property type="entry name" value="A-D-PHexomutase_CS"/>
</dbReference>
<gene>
    <name evidence="12" type="ORF">C1I89_18090</name>
</gene>
<dbReference type="InterPro" id="IPR036900">
    <property type="entry name" value="A-D-PHexomutase_C_sf"/>
</dbReference>
<dbReference type="Gene3D" id="3.30.310.50">
    <property type="entry name" value="Alpha-D-phosphohexomutase, C-terminal domain"/>
    <property type="match status" value="1"/>
</dbReference>
<dbReference type="PRINTS" id="PR00509">
    <property type="entry name" value="PGMPMM"/>
</dbReference>
<evidence type="ECO:0000259" key="10">
    <source>
        <dbReference type="Pfam" id="PF02879"/>
    </source>
</evidence>
<accession>A0A2N8KHG4</accession>
<keyword evidence="5 7" id="KW-0460">Magnesium</keyword>
<dbReference type="GO" id="GO:0000287">
    <property type="term" value="F:magnesium ion binding"/>
    <property type="evidence" value="ECO:0007669"/>
    <property type="project" value="InterPro"/>
</dbReference>
<dbReference type="InterPro" id="IPR005841">
    <property type="entry name" value="Alpha-D-phosphohexomutase_SF"/>
</dbReference>
<organism evidence="12 13">
    <name type="scientific">Achromobacter pulmonis</name>
    <dbReference type="NCBI Taxonomy" id="1389932"/>
    <lineage>
        <taxon>Bacteria</taxon>
        <taxon>Pseudomonadati</taxon>
        <taxon>Pseudomonadota</taxon>
        <taxon>Betaproteobacteria</taxon>
        <taxon>Burkholderiales</taxon>
        <taxon>Alcaligenaceae</taxon>
        <taxon>Achromobacter</taxon>
    </lineage>
</organism>
<evidence type="ECO:0000313" key="12">
    <source>
        <dbReference type="EMBL" id="PND32897.1"/>
    </source>
</evidence>
<dbReference type="Proteomes" id="UP000235994">
    <property type="component" value="Unassembled WGS sequence"/>
</dbReference>
<comment type="cofactor">
    <cofactor evidence="1">
        <name>Mg(2+)</name>
        <dbReference type="ChEBI" id="CHEBI:18420"/>
    </cofactor>
</comment>
<keyword evidence="4 7" id="KW-0479">Metal-binding</keyword>
<evidence type="ECO:0000259" key="11">
    <source>
        <dbReference type="Pfam" id="PF02880"/>
    </source>
</evidence>
<dbReference type="PANTHER" id="PTHR43771:SF2">
    <property type="entry name" value="PHOSPHOMANNOMUTASE_PHOSPHOGLUCOMUTASE"/>
    <property type="match status" value="1"/>
</dbReference>
<dbReference type="PROSITE" id="PS00710">
    <property type="entry name" value="PGM_PMM"/>
    <property type="match status" value="1"/>
</dbReference>
<protein>
    <submittedName>
        <fullName evidence="12">Phosphomannomutase/phosphoglucomutase</fullName>
        <ecNumber evidence="12">5.4.2.2</ecNumber>
        <ecNumber evidence="12">5.4.2.8</ecNumber>
    </submittedName>
</protein>
<dbReference type="GO" id="GO:0004614">
    <property type="term" value="F:phosphoglucomutase activity"/>
    <property type="evidence" value="ECO:0007669"/>
    <property type="project" value="UniProtKB-EC"/>
</dbReference>
<dbReference type="InterPro" id="IPR005843">
    <property type="entry name" value="A-D-PHexomutase_C"/>
</dbReference>
<dbReference type="SUPFAM" id="SSF55957">
    <property type="entry name" value="Phosphoglucomutase, C-terminal domain"/>
    <property type="match status" value="1"/>
</dbReference>
<feature type="domain" description="Alpha-D-phosphohexomutase alpha/beta/alpha" evidence="10">
    <location>
        <begin position="163"/>
        <end position="260"/>
    </location>
</feature>
<evidence type="ECO:0000256" key="1">
    <source>
        <dbReference type="ARBA" id="ARBA00001946"/>
    </source>
</evidence>
<reference evidence="12 13" key="1">
    <citation type="submission" date="2018-01" db="EMBL/GenBank/DDBJ databases">
        <title>The draft genome of an aniline degradation strain ANB-1.</title>
        <authorList>
            <person name="Zhang L."/>
            <person name="Jiang J."/>
        </authorList>
    </citation>
    <scope>NUCLEOTIDE SEQUENCE [LARGE SCALE GENOMIC DNA]</scope>
    <source>
        <strain evidence="12 13">ANB-1</strain>
    </source>
</reference>
<dbReference type="AlphaFoldDB" id="A0A2N8KHG4"/>
<dbReference type="Pfam" id="PF02878">
    <property type="entry name" value="PGM_PMM_I"/>
    <property type="match status" value="1"/>
</dbReference>
<dbReference type="EC" id="5.4.2.2" evidence="12"/>
<dbReference type="EMBL" id="POQS01000004">
    <property type="protein sequence ID" value="PND32897.1"/>
    <property type="molecule type" value="Genomic_DNA"/>
</dbReference>
<dbReference type="InterPro" id="IPR016055">
    <property type="entry name" value="A-D-PHexomutase_a/b/a-I/II/III"/>
</dbReference>
<evidence type="ECO:0000256" key="6">
    <source>
        <dbReference type="ARBA" id="ARBA00023235"/>
    </source>
</evidence>
<proteinExistence type="inferred from homology"/>
<keyword evidence="6 12" id="KW-0413">Isomerase</keyword>
<keyword evidence="3" id="KW-0597">Phosphoprotein</keyword>
<evidence type="ECO:0000259" key="8">
    <source>
        <dbReference type="Pfam" id="PF00408"/>
    </source>
</evidence>
<name>A0A2N8KHG4_9BURK</name>
<comment type="similarity">
    <text evidence="2 7">Belongs to the phosphohexose mutase family.</text>
</comment>
<dbReference type="InterPro" id="IPR005845">
    <property type="entry name" value="A-D-PHexomutase_a/b/a-II"/>
</dbReference>
<keyword evidence="13" id="KW-1185">Reference proteome</keyword>
<feature type="domain" description="Alpha-D-phosphohexomutase C-terminal" evidence="8">
    <location>
        <begin position="379"/>
        <end position="455"/>
    </location>
</feature>
<dbReference type="GO" id="GO:0004615">
    <property type="term" value="F:phosphomannomutase activity"/>
    <property type="evidence" value="ECO:0007669"/>
    <property type="project" value="UniProtKB-EC"/>
</dbReference>
<dbReference type="Pfam" id="PF02879">
    <property type="entry name" value="PGM_PMM_II"/>
    <property type="match status" value="1"/>
</dbReference>
<dbReference type="InterPro" id="IPR005844">
    <property type="entry name" value="A-D-PHexomutase_a/b/a-I"/>
</dbReference>
<dbReference type="InterPro" id="IPR005846">
    <property type="entry name" value="A-D-PHexomutase_a/b/a-III"/>
</dbReference>
<dbReference type="Pfam" id="PF02880">
    <property type="entry name" value="PGM_PMM_III"/>
    <property type="match status" value="1"/>
</dbReference>
<feature type="domain" description="Alpha-D-phosphohexomutase alpha/beta/alpha" evidence="11">
    <location>
        <begin position="265"/>
        <end position="366"/>
    </location>
</feature>
<evidence type="ECO:0000313" key="13">
    <source>
        <dbReference type="Proteomes" id="UP000235994"/>
    </source>
</evidence>
<dbReference type="PANTHER" id="PTHR43771">
    <property type="entry name" value="PHOSPHOMANNOMUTASE"/>
    <property type="match status" value="1"/>
</dbReference>
<evidence type="ECO:0000256" key="5">
    <source>
        <dbReference type="ARBA" id="ARBA00022842"/>
    </source>
</evidence>
<dbReference type="EC" id="5.4.2.8" evidence="12"/>
<evidence type="ECO:0000256" key="3">
    <source>
        <dbReference type="ARBA" id="ARBA00022553"/>
    </source>
</evidence>